<feature type="non-terminal residue" evidence="2">
    <location>
        <position position="1"/>
    </location>
</feature>
<protein>
    <recommendedName>
        <fullName evidence="4">Iron permease</fullName>
    </recommendedName>
</protein>
<feature type="transmembrane region" description="Helical" evidence="1">
    <location>
        <begin position="12"/>
        <end position="34"/>
    </location>
</feature>
<keyword evidence="3" id="KW-1185">Reference proteome</keyword>
<accession>A0ABU3E7J0</accession>
<dbReference type="RefSeq" id="WP_432264726.1">
    <property type="nucleotide sequence ID" value="NZ_JAVRHM010000068.1"/>
</dbReference>
<dbReference type="EMBL" id="JAVRHM010000068">
    <property type="protein sequence ID" value="MDT0691955.1"/>
    <property type="molecule type" value="Genomic_DNA"/>
</dbReference>
<comment type="caution">
    <text evidence="2">The sequence shown here is derived from an EMBL/GenBank/DDBJ whole genome shotgun (WGS) entry which is preliminary data.</text>
</comment>
<keyword evidence="1" id="KW-1133">Transmembrane helix</keyword>
<reference evidence="2 3" key="1">
    <citation type="submission" date="2023-09" db="EMBL/GenBank/DDBJ databases">
        <authorList>
            <person name="Rey-Velasco X."/>
        </authorList>
    </citation>
    <scope>NUCLEOTIDE SEQUENCE [LARGE SCALE GENOMIC DNA]</scope>
    <source>
        <strain evidence="2 3">F188</strain>
    </source>
</reference>
<name>A0ABU3E7J0_9FLAO</name>
<feature type="transmembrane region" description="Helical" evidence="1">
    <location>
        <begin position="46"/>
        <end position="66"/>
    </location>
</feature>
<feature type="transmembrane region" description="Helical" evidence="1">
    <location>
        <begin position="86"/>
        <end position="110"/>
    </location>
</feature>
<keyword evidence="1" id="KW-0812">Transmembrane</keyword>
<keyword evidence="1" id="KW-0472">Membrane</keyword>
<gene>
    <name evidence="2" type="ORF">RM549_19370</name>
</gene>
<evidence type="ECO:0008006" key="4">
    <source>
        <dbReference type="Google" id="ProtNLM"/>
    </source>
</evidence>
<evidence type="ECO:0000256" key="1">
    <source>
        <dbReference type="SAM" id="Phobius"/>
    </source>
</evidence>
<evidence type="ECO:0000313" key="2">
    <source>
        <dbReference type="EMBL" id="MDT0691955.1"/>
    </source>
</evidence>
<evidence type="ECO:0000313" key="3">
    <source>
        <dbReference type="Proteomes" id="UP001261624"/>
    </source>
</evidence>
<sequence length="129" mass="14431">LKLSNPDVANSAINWALLTSVIIIAIITIVFVKFTKELPIGKFFKLASYMVAALAIVLTGKGIMAFQEVGYIPISPIDFAPRIELLGIYPNLQSILAQLLVLVIIIFFHWRNRNQKGNLQSSREFVTEE</sequence>
<proteinExistence type="predicted"/>
<organism evidence="2 3">
    <name type="scientific">Autumnicola patrickiae</name>
    <dbReference type="NCBI Taxonomy" id="3075591"/>
    <lineage>
        <taxon>Bacteria</taxon>
        <taxon>Pseudomonadati</taxon>
        <taxon>Bacteroidota</taxon>
        <taxon>Flavobacteriia</taxon>
        <taxon>Flavobacteriales</taxon>
        <taxon>Flavobacteriaceae</taxon>
        <taxon>Autumnicola</taxon>
    </lineage>
</organism>
<dbReference type="Proteomes" id="UP001261624">
    <property type="component" value="Unassembled WGS sequence"/>
</dbReference>